<keyword evidence="1" id="KW-0560">Oxidoreductase</keyword>
<dbReference type="EMBL" id="DRWN01000066">
    <property type="protein sequence ID" value="HHK69022.1"/>
    <property type="molecule type" value="Genomic_DNA"/>
</dbReference>
<evidence type="ECO:0000256" key="1">
    <source>
        <dbReference type="ARBA" id="ARBA00023002"/>
    </source>
</evidence>
<dbReference type="GO" id="GO:0044272">
    <property type="term" value="P:sulfur compound biosynthetic process"/>
    <property type="evidence" value="ECO:0007669"/>
    <property type="project" value="UniProtKB-ARBA"/>
</dbReference>
<dbReference type="GO" id="GO:0006082">
    <property type="term" value="P:organic acid metabolic process"/>
    <property type="evidence" value="ECO:0007669"/>
    <property type="project" value="UniProtKB-ARBA"/>
</dbReference>
<evidence type="ECO:0000313" key="3">
    <source>
        <dbReference type="EMBL" id="HHK69022.1"/>
    </source>
</evidence>
<protein>
    <submittedName>
        <fullName evidence="3">Pyruvate synthase</fullName>
    </submittedName>
</protein>
<comment type="caution">
    <text evidence="3">The sequence shown here is derived from an EMBL/GenBank/DDBJ whole genome shotgun (WGS) entry which is preliminary data.</text>
</comment>
<accession>A0A7C5L8J3</accession>
<name>A0A7C5L8J3_CALS0</name>
<dbReference type="Gene3D" id="3.40.50.970">
    <property type="match status" value="2"/>
</dbReference>
<gene>
    <name evidence="3" type="ORF">ENM11_07760</name>
</gene>
<dbReference type="InterPro" id="IPR051479">
    <property type="entry name" value="PorB-like"/>
</dbReference>
<dbReference type="PANTHER" id="PTHR42897">
    <property type="entry name" value="PYRUVATE SYNTHASE SUBUNIT PORB"/>
    <property type="match status" value="1"/>
</dbReference>
<proteinExistence type="predicted"/>
<sequence length="304" mass="33558">MCAGCGGLLALKVFHKALGGKAVFVNAAGCLTLLQVYPYSPLKSSWMYTAFASAPAGAQGIRDALDVLLEKGRISAEEDLKVVAFTGDGAAYDIGLQATSGAIERGLDFYYLVYDNEAYGNTGFQKSSATPYGSATTTTPPTEQNPVGYTGAKKDLFEIWRSHSPPYVATIAPSHIVDMLRKIEKASQFKGPKLFICFSPCPTGWGFDPSETIRVSKLAVECGVWPLKEAVFGEVKHTVVPRFLKPVEEYLSTQERYKHLFHPVRLDEAINKIQKQVYLYWRKAKEAENLDIILSEKMPIKLSR</sequence>
<organism evidence="3">
    <name type="scientific">Caldiarchaeum subterraneum</name>
    <dbReference type="NCBI Taxonomy" id="311458"/>
    <lineage>
        <taxon>Archaea</taxon>
        <taxon>Nitrososphaerota</taxon>
        <taxon>Candidatus Caldarchaeales</taxon>
        <taxon>Candidatus Caldarchaeaceae</taxon>
        <taxon>Candidatus Caldarchaeum</taxon>
    </lineage>
</organism>
<dbReference type="InterPro" id="IPR011766">
    <property type="entry name" value="TPP_enzyme_TPP-bd"/>
</dbReference>
<dbReference type="GO" id="GO:0030976">
    <property type="term" value="F:thiamine pyrophosphate binding"/>
    <property type="evidence" value="ECO:0007669"/>
    <property type="project" value="InterPro"/>
</dbReference>
<dbReference type="SUPFAM" id="SSF52518">
    <property type="entry name" value="Thiamin diphosphate-binding fold (THDP-binding)"/>
    <property type="match status" value="1"/>
</dbReference>
<keyword evidence="3" id="KW-0670">Pyruvate</keyword>
<evidence type="ECO:0000259" key="2">
    <source>
        <dbReference type="Pfam" id="PF02775"/>
    </source>
</evidence>
<dbReference type="InterPro" id="IPR029061">
    <property type="entry name" value="THDP-binding"/>
</dbReference>
<dbReference type="PANTHER" id="PTHR42897:SF2">
    <property type="entry name" value="PYRUVATE SYNTHASE SUBUNIT PORB"/>
    <property type="match status" value="1"/>
</dbReference>
<feature type="domain" description="Thiamine pyrophosphate enzyme TPP-binding" evidence="2">
    <location>
        <begin position="28"/>
        <end position="195"/>
    </location>
</feature>
<dbReference type="GO" id="GO:0016491">
    <property type="term" value="F:oxidoreductase activity"/>
    <property type="evidence" value="ECO:0007669"/>
    <property type="project" value="UniProtKB-KW"/>
</dbReference>
<dbReference type="AlphaFoldDB" id="A0A7C5L8J3"/>
<reference evidence="3" key="1">
    <citation type="journal article" date="2020" name="mSystems">
        <title>Genome- and Community-Level Interaction Insights into Carbon Utilization and Element Cycling Functions of Hydrothermarchaeota in Hydrothermal Sediment.</title>
        <authorList>
            <person name="Zhou Z."/>
            <person name="Liu Y."/>
            <person name="Xu W."/>
            <person name="Pan J."/>
            <person name="Luo Z.H."/>
            <person name="Li M."/>
        </authorList>
    </citation>
    <scope>NUCLEOTIDE SEQUENCE [LARGE SCALE GENOMIC DNA]</scope>
    <source>
        <strain evidence="3">SpSt-1056</strain>
    </source>
</reference>
<dbReference type="Pfam" id="PF02775">
    <property type="entry name" value="TPP_enzyme_C"/>
    <property type="match status" value="1"/>
</dbReference>